<evidence type="ECO:0008006" key="3">
    <source>
        <dbReference type="Google" id="ProtNLM"/>
    </source>
</evidence>
<feature type="compositionally biased region" description="Basic and acidic residues" evidence="1">
    <location>
        <begin position="472"/>
        <end position="486"/>
    </location>
</feature>
<feature type="region of interest" description="Disordered" evidence="1">
    <location>
        <begin position="408"/>
        <end position="446"/>
    </location>
</feature>
<gene>
    <name evidence="2" type="ORF">SERLADRAFT_470093</name>
</gene>
<sequence length="511" mass="56880">MGSSESPQDDEPPPSHRRELRRSPSGASPQPRPPPQPPREPEHDLKPLDTIHYLMKNPVLCDPVRTPRYPIVLCHGLYGFDVLGPSAFPGLRLHYWSNVLSILKKKVGADVIVTSVPGTGSIASRSENLDRLLQEKARGRGVNLMAHSMGGLDCRHLITHVKPTEYTPLSLTTVSTPHRGSPFMDWCADNIGLGKLRQKELQDKLASAEIHSMRSQSSSTAPQAEKSDSHFSFSSLPSSFTTLLISVLDSPAYANLTSTYLNDVFNPATPDDPRVKYFSVTGRTDSVSVWHPFWLPKMVLDGSEEKVRDKLKRDWMSSGRELSQEKPPWETEEQWGNDGLVTVQSARWGEFLGIVDDCDHWEIRGASGIELNVDFPSVPLASIGANVGLDGWSIADWRKFAGAWRKQEKKEQGNDSHSVVREAVAPAGKLTKAEKDRIQEGERNDPVIKSSTDKLSAVFDWLADQPTKLSSKGKDSGDLALKKEKKLPRNDKVDLERFYMALSKKLYDEGL</sequence>
<dbReference type="InterPro" id="IPR029058">
    <property type="entry name" value="AB_hydrolase_fold"/>
</dbReference>
<dbReference type="HOGENOM" id="CLU_015536_1_0_1"/>
<feature type="region of interest" description="Disordered" evidence="1">
    <location>
        <begin position="467"/>
        <end position="486"/>
    </location>
</feature>
<dbReference type="AlphaFoldDB" id="F8NYU4"/>
<dbReference type="KEGG" id="sla:SERLADRAFT_470093"/>
<reference evidence="2" key="1">
    <citation type="submission" date="2011-04" db="EMBL/GenBank/DDBJ databases">
        <title>Evolution of plant cell wall degrading machinery underlies the functional diversity of forest fungi.</title>
        <authorList>
            <consortium name="US DOE Joint Genome Institute (JGI-PGF)"/>
            <person name="Eastwood D.C."/>
            <person name="Floudas D."/>
            <person name="Binder M."/>
            <person name="Majcherczyk A."/>
            <person name="Schneider P."/>
            <person name="Aerts A."/>
            <person name="Asiegbu F.O."/>
            <person name="Baker S.E."/>
            <person name="Barry K."/>
            <person name="Bendiksby M."/>
            <person name="Blumentritt M."/>
            <person name="Coutinho P.M."/>
            <person name="Cullen D."/>
            <person name="Cullen D."/>
            <person name="Gathman A."/>
            <person name="Goodell B."/>
            <person name="Henrissat B."/>
            <person name="Ihrmark K."/>
            <person name="Kauserud H."/>
            <person name="Kohler A."/>
            <person name="LaButti K."/>
            <person name="Lapidus A."/>
            <person name="Lavin J.L."/>
            <person name="Lee Y.-H."/>
            <person name="Lindquist E."/>
            <person name="Lilly W."/>
            <person name="Lucas S."/>
            <person name="Morin E."/>
            <person name="Murat C."/>
            <person name="Oguiza J.A."/>
            <person name="Park J."/>
            <person name="Pisabarro A.G."/>
            <person name="Riley R."/>
            <person name="Rosling A."/>
            <person name="Salamov A."/>
            <person name="Schmidt O."/>
            <person name="Schmutz J."/>
            <person name="Skrede I."/>
            <person name="Stenlid J."/>
            <person name="Wiebenga A."/>
            <person name="Xie X."/>
            <person name="Kues U."/>
            <person name="Hibbett D.S."/>
            <person name="Hoffmeister D."/>
            <person name="Hogberg N."/>
            <person name="Martin F."/>
            <person name="Grigoriev I.V."/>
            <person name="Watkinson S.C."/>
        </authorList>
    </citation>
    <scope>NUCLEOTIDE SEQUENCE</scope>
    <source>
        <strain evidence="2">S7.9</strain>
    </source>
</reference>
<feature type="compositionally biased region" description="Basic and acidic residues" evidence="1">
    <location>
        <begin position="408"/>
        <end position="420"/>
    </location>
</feature>
<accession>F8NYU4</accession>
<dbReference type="Gene3D" id="3.40.50.1820">
    <property type="entry name" value="alpha/beta hydrolase"/>
    <property type="match status" value="1"/>
</dbReference>
<dbReference type="Proteomes" id="UP000008064">
    <property type="component" value="Unassembled WGS sequence"/>
</dbReference>
<protein>
    <recommendedName>
        <fullName evidence="3">DUF676 domain-containing protein</fullName>
    </recommendedName>
</protein>
<dbReference type="GeneID" id="18819705"/>
<evidence type="ECO:0000256" key="1">
    <source>
        <dbReference type="SAM" id="MobiDB-lite"/>
    </source>
</evidence>
<organism>
    <name type="scientific">Serpula lacrymans var. lacrymans (strain S7.9)</name>
    <name type="common">Dry rot fungus</name>
    <dbReference type="NCBI Taxonomy" id="578457"/>
    <lineage>
        <taxon>Eukaryota</taxon>
        <taxon>Fungi</taxon>
        <taxon>Dikarya</taxon>
        <taxon>Basidiomycota</taxon>
        <taxon>Agaricomycotina</taxon>
        <taxon>Agaricomycetes</taxon>
        <taxon>Agaricomycetidae</taxon>
        <taxon>Boletales</taxon>
        <taxon>Coniophorineae</taxon>
        <taxon>Serpulaceae</taxon>
        <taxon>Serpula</taxon>
    </lineage>
</organism>
<dbReference type="RefSeq" id="XP_007319527.1">
    <property type="nucleotide sequence ID" value="XM_007319465.1"/>
</dbReference>
<dbReference type="SUPFAM" id="SSF53474">
    <property type="entry name" value="alpha/beta-Hydrolases"/>
    <property type="match status" value="1"/>
</dbReference>
<name>F8NYU4_SERL9</name>
<evidence type="ECO:0000313" key="2">
    <source>
        <dbReference type="EMBL" id="EGO23765.1"/>
    </source>
</evidence>
<dbReference type="EMBL" id="GL945435">
    <property type="protein sequence ID" value="EGO23765.1"/>
    <property type="molecule type" value="Genomic_DNA"/>
</dbReference>
<dbReference type="PANTHER" id="PTHR11440">
    <property type="entry name" value="LECITHIN-CHOLESTEROL ACYLTRANSFERASE-RELATED"/>
    <property type="match status" value="1"/>
</dbReference>
<proteinExistence type="predicted"/>
<feature type="region of interest" description="Disordered" evidence="1">
    <location>
        <begin position="209"/>
        <end position="228"/>
    </location>
</feature>
<feature type="compositionally biased region" description="Polar residues" evidence="1">
    <location>
        <begin position="213"/>
        <end position="222"/>
    </location>
</feature>
<feature type="region of interest" description="Disordered" evidence="1">
    <location>
        <begin position="1"/>
        <end position="45"/>
    </location>
</feature>
<feature type="compositionally biased region" description="Basic and acidic residues" evidence="1">
    <location>
        <begin position="431"/>
        <end position="446"/>
    </location>
</feature>
<dbReference type="OrthoDB" id="5592486at2759"/>